<evidence type="ECO:0000256" key="6">
    <source>
        <dbReference type="ARBA" id="ARBA00010973"/>
    </source>
</evidence>
<gene>
    <name evidence="29" type="ORF">RDB_LOCUS112801</name>
</gene>
<sequence>MSVRYSRPTSRATIPTHTPTHTYSKRSGDTRAQDASFTAETSFVHAPLNSRVQKTNNNERERAPSLRDMSLEVQEAFILEDMLSVLLGIDGIYVARVGLDEPAQFAADSGLDPALRDLVGRMLPLATHYCACVGFAEARAHIEYGSVCHALCAEDYTTLITQLEHLFHTSPAFSLQQLWFHVHPVMRTLSLIHSIADDILSPPTASLSPSSSAASDDEEDEEERKKNEELGLGGVKAALMGVGVSVEEAGNVRGGEVLGILWDRWVAMSGDPPASALLRKLVTAASVPYAQILRTWTHHGTLHDPHGEFFVRARVGAGEGGKGSGGTREDYTDEYWERRYTLRDGSHAPHPSTASSTSQSALSTAPPPSALVPRPRVPGGRLPGGACVPPSLEGWKHKVLLAGKYLNVVREWGGDAAGVRNGLKELENKAKGVDKDQEENDGEGTERGASQESIRRRQGSTVDKPKAKDSILNQEDVAVLTDGAMDTPSFYKTVEDAYTYANKTLLRVLMEDQMLVPRLRSLKYYFFLPRSSFLTHFLDLAHLELRKPPKSANLVKLQSLLELAISGPEEPTNFGSAAVVSGVGGVGPSSSATESMTDAPSFREDVKISMASSGLYEWLLKVVSVSGAIDDTGGAGNEEQFAASRSRNKPRDGKDSEKDKKKKPAPALDHLTLDYTVPFPLSLVISRKTILRYQLLFRFLLHLKHVEQMLGGMWVEQMLGAWRHPVITRPGSALESRSVSRSESRASHHSGPPSAHPNNPGAQSSLPSTIPNPNHPHSSHYPTPLHADFERWRRRVFLLRARMLAFIQQILAFATFEVLEPNWKALEKRLERVSTVDQVLRDHVDFLDTCLKECMLTSAKLLRVYSNLLVTISMFAQYASSFTRSARDVLNAMEQEANGETAGKPVDMKKEWSFLNRFEQNFNHSFKLNLAPSLGRLIVAACITYNGITVSRFFVCPPNKTPGLFIARRLADVTTQRHEGWSPHLNLASALQLTHGSPRYPQLVYFSPSLALSFVMRGHGIYLLYLGGLAVAHNIPRQAQSTVSGTATLASTNPTAIPVSSIYASMPTQSTIPLDTTYAAGATPPVSGAPALPTPAIVASNYPALDQIPPITSPEVQQWIKGVQNSGVTIPGFAVTQAGGCSEPANAGAVANASASGTCWWTCGGCSRDTDITTCPDQKTWGLSFDDGPSPYTPNLLQYLDQQNLKSTFFIVGSRAISRPDILQSEYMGGHQLSVHTWSHPYLTTLTTEQIIAELGWTKKAIKDITGVTPNTMRPPYGDIDDRVRAICKAMGLTPIIWTSAGGSDFDTNDWHIPAGLSPEVVLSSFESILSRASNLSTGFIVLSHDLYQQTVDVATGYIVPDALARGFNLKNIVTCLKKPLSEAYIETSSNTTSPASTGTLASSASASSTASPNSGSSSSSSGSNTSKNDAQTFSVKTPLTLFIVGLCFLLL</sequence>
<dbReference type="GO" id="GO:0009272">
    <property type="term" value="P:fungal-type cell wall biogenesis"/>
    <property type="evidence" value="ECO:0007669"/>
    <property type="project" value="UniProtKB-ARBA"/>
</dbReference>
<name>A0A8H3CZC5_9AGAM</name>
<feature type="compositionally biased region" description="Low complexity" evidence="27">
    <location>
        <begin position="348"/>
        <end position="364"/>
    </location>
</feature>
<dbReference type="GO" id="GO:0043015">
    <property type="term" value="F:gamma-tubulin binding"/>
    <property type="evidence" value="ECO:0007669"/>
    <property type="project" value="InterPro"/>
</dbReference>
<dbReference type="PROSITE" id="PS51677">
    <property type="entry name" value="NODB"/>
    <property type="match status" value="1"/>
</dbReference>
<protein>
    <recommendedName>
        <fullName evidence="25">chitin deacetylase</fullName>
        <ecNumber evidence="25">3.5.1.41</ecNumber>
    </recommendedName>
</protein>
<feature type="compositionally biased region" description="Polar residues" evidence="27">
    <location>
        <begin position="756"/>
        <end position="766"/>
    </location>
</feature>
<feature type="compositionally biased region" description="Polar residues" evidence="27">
    <location>
        <begin position="7"/>
        <end position="22"/>
    </location>
</feature>
<evidence type="ECO:0000256" key="3">
    <source>
        <dbReference type="ARBA" id="ARBA00004245"/>
    </source>
</evidence>
<dbReference type="Gene3D" id="3.20.20.370">
    <property type="entry name" value="Glycoside hydrolase/deacetylase"/>
    <property type="match status" value="1"/>
</dbReference>
<comment type="catalytic activity">
    <reaction evidence="26">
        <text>[(1-&gt;4)-N-acetyl-beta-D-glucosaminyl](n) + n H2O = chitosan + n acetate</text>
        <dbReference type="Rhea" id="RHEA:10464"/>
        <dbReference type="Rhea" id="RHEA-COMP:9593"/>
        <dbReference type="Rhea" id="RHEA-COMP:9597"/>
        <dbReference type="ChEBI" id="CHEBI:15377"/>
        <dbReference type="ChEBI" id="CHEBI:17029"/>
        <dbReference type="ChEBI" id="CHEBI:30089"/>
        <dbReference type="ChEBI" id="CHEBI:57704"/>
        <dbReference type="EC" id="3.5.1.41"/>
    </reaction>
    <physiologicalReaction direction="left-to-right" evidence="26">
        <dbReference type="Rhea" id="RHEA:10465"/>
    </physiologicalReaction>
</comment>
<evidence type="ECO:0000256" key="18">
    <source>
        <dbReference type="ARBA" id="ARBA00023180"/>
    </source>
</evidence>
<evidence type="ECO:0000256" key="9">
    <source>
        <dbReference type="ARBA" id="ARBA00022512"/>
    </source>
</evidence>
<dbReference type="CDD" id="cd10952">
    <property type="entry name" value="CE4_MrCDA_like"/>
    <property type="match status" value="1"/>
</dbReference>
<keyword evidence="12" id="KW-0493">Microtubule</keyword>
<comment type="caution">
    <text evidence="29">The sequence shown here is derived from an EMBL/GenBank/DDBJ whole genome shotgun (WGS) entry which is preliminary data.</text>
</comment>
<dbReference type="InterPro" id="IPR041470">
    <property type="entry name" value="GCP_N"/>
</dbReference>
<evidence type="ECO:0000256" key="27">
    <source>
        <dbReference type="SAM" id="MobiDB-lite"/>
    </source>
</evidence>
<keyword evidence="18" id="KW-0325">Glycoprotein</keyword>
<evidence type="ECO:0000256" key="22">
    <source>
        <dbReference type="ARBA" id="ARBA00023288"/>
    </source>
</evidence>
<dbReference type="Pfam" id="PF17681">
    <property type="entry name" value="GCP_N_terminal"/>
    <property type="match status" value="1"/>
</dbReference>
<dbReference type="GO" id="GO:0004099">
    <property type="term" value="F:chitin deacetylase activity"/>
    <property type="evidence" value="ECO:0007669"/>
    <property type="project" value="UniProtKB-EC"/>
</dbReference>
<evidence type="ECO:0000259" key="28">
    <source>
        <dbReference type="PROSITE" id="PS51677"/>
    </source>
</evidence>
<evidence type="ECO:0000256" key="23">
    <source>
        <dbReference type="ARBA" id="ARBA00023316"/>
    </source>
</evidence>
<dbReference type="GO" id="GO:0046872">
    <property type="term" value="F:metal ion binding"/>
    <property type="evidence" value="ECO:0007669"/>
    <property type="project" value="UniProtKB-KW"/>
</dbReference>
<dbReference type="PANTHER" id="PTHR19302:SF13">
    <property type="entry name" value="GAMMA-TUBULIN COMPLEX COMPONENT 2"/>
    <property type="match status" value="1"/>
</dbReference>
<dbReference type="PANTHER" id="PTHR19302">
    <property type="entry name" value="GAMMA TUBULIN COMPLEX PROTEIN"/>
    <property type="match status" value="1"/>
</dbReference>
<evidence type="ECO:0000256" key="2">
    <source>
        <dbReference type="ARBA" id="ARBA00004191"/>
    </source>
</evidence>
<evidence type="ECO:0000256" key="11">
    <source>
        <dbReference type="ARBA" id="ARBA00022622"/>
    </source>
</evidence>
<evidence type="ECO:0000256" key="26">
    <source>
        <dbReference type="ARBA" id="ARBA00048494"/>
    </source>
</evidence>
<feature type="domain" description="NodB homology" evidence="28">
    <location>
        <begin position="1179"/>
        <end position="1371"/>
    </location>
</feature>
<dbReference type="GO" id="GO:0000922">
    <property type="term" value="C:spindle pole"/>
    <property type="evidence" value="ECO:0007669"/>
    <property type="project" value="InterPro"/>
</dbReference>
<keyword evidence="7" id="KW-1003">Cell membrane</keyword>
<keyword evidence="17" id="KW-0472">Membrane</keyword>
<keyword evidence="21" id="KW-0170">Cobalt</keyword>
<keyword evidence="20" id="KW-0119">Carbohydrate metabolism</keyword>
<dbReference type="Pfam" id="PF04130">
    <property type="entry name" value="GCP_C_terminal"/>
    <property type="match status" value="1"/>
</dbReference>
<keyword evidence="24" id="KW-0624">Polysaccharide degradation</keyword>
<dbReference type="GO" id="GO:0031122">
    <property type="term" value="P:cytoplasmic microtubule organization"/>
    <property type="evidence" value="ECO:0007669"/>
    <property type="project" value="TreeGrafter"/>
</dbReference>
<dbReference type="InterPro" id="IPR040457">
    <property type="entry name" value="GCP_C"/>
</dbReference>
<feature type="region of interest" description="Disordered" evidence="27">
    <location>
        <begin position="428"/>
        <end position="468"/>
    </location>
</feature>
<feature type="region of interest" description="Disordered" evidence="27">
    <location>
        <begin position="344"/>
        <end position="387"/>
    </location>
</feature>
<dbReference type="GO" id="GO:0000930">
    <property type="term" value="C:gamma-tubulin complex"/>
    <property type="evidence" value="ECO:0007669"/>
    <property type="project" value="UniProtKB-ARBA"/>
</dbReference>
<keyword evidence="15" id="KW-0378">Hydrolase</keyword>
<evidence type="ECO:0000256" key="4">
    <source>
        <dbReference type="ARBA" id="ARBA00004609"/>
    </source>
</evidence>
<evidence type="ECO:0000256" key="19">
    <source>
        <dbReference type="ARBA" id="ARBA00023212"/>
    </source>
</evidence>
<dbReference type="GO" id="GO:0098552">
    <property type="term" value="C:side of membrane"/>
    <property type="evidence" value="ECO:0007669"/>
    <property type="project" value="UniProtKB-KW"/>
</dbReference>
<dbReference type="SUPFAM" id="SSF88713">
    <property type="entry name" value="Glycoside hydrolase/deacetylase"/>
    <property type="match status" value="1"/>
</dbReference>
<feature type="region of interest" description="Disordered" evidence="27">
    <location>
        <begin position="1"/>
        <end position="36"/>
    </location>
</feature>
<comment type="similarity">
    <text evidence="5">Belongs to the TUBGCP family.</text>
</comment>
<keyword evidence="13" id="KW-0479">Metal-binding</keyword>
<dbReference type="FunFam" id="3.20.20.370:FF:000004">
    <property type="entry name" value="Related to Chitin deacetylase"/>
    <property type="match status" value="1"/>
</dbReference>
<keyword evidence="9" id="KW-0134">Cell wall</keyword>
<feature type="region of interest" description="Disordered" evidence="27">
    <location>
        <begin position="634"/>
        <end position="665"/>
    </location>
</feature>
<keyword evidence="8" id="KW-0963">Cytoplasm</keyword>
<evidence type="ECO:0000256" key="10">
    <source>
        <dbReference type="ARBA" id="ARBA00022525"/>
    </source>
</evidence>
<evidence type="ECO:0000256" key="12">
    <source>
        <dbReference type="ARBA" id="ARBA00022701"/>
    </source>
</evidence>
<dbReference type="GO" id="GO:0051011">
    <property type="term" value="F:microtubule minus-end binding"/>
    <property type="evidence" value="ECO:0007669"/>
    <property type="project" value="TreeGrafter"/>
</dbReference>
<feature type="compositionally biased region" description="Low complexity" evidence="27">
    <location>
        <begin position="371"/>
        <end position="380"/>
    </location>
</feature>
<accession>A0A8H3CZC5</accession>
<reference evidence="29" key="1">
    <citation type="submission" date="2021-01" db="EMBL/GenBank/DDBJ databases">
        <authorList>
            <person name="Kaushik A."/>
        </authorList>
    </citation>
    <scope>NUCLEOTIDE SEQUENCE</scope>
    <source>
        <strain evidence="29">AG6-10EEA</strain>
    </source>
</reference>
<comment type="similarity">
    <text evidence="6">Belongs to the polysaccharide deacetylase family.</text>
</comment>
<keyword evidence="16" id="KW-0146">Chitin degradation</keyword>
<dbReference type="InterPro" id="IPR002509">
    <property type="entry name" value="NODB_dom"/>
</dbReference>
<dbReference type="GO" id="GO:0071555">
    <property type="term" value="P:cell wall organization"/>
    <property type="evidence" value="ECO:0007669"/>
    <property type="project" value="UniProtKB-KW"/>
</dbReference>
<feature type="compositionally biased region" description="Low complexity" evidence="27">
    <location>
        <begin position="203"/>
        <end position="214"/>
    </location>
</feature>
<dbReference type="Pfam" id="PF01522">
    <property type="entry name" value="Polysacc_deac_1"/>
    <property type="match status" value="1"/>
</dbReference>
<feature type="compositionally biased region" description="Low complexity" evidence="27">
    <location>
        <begin position="767"/>
        <end position="782"/>
    </location>
</feature>
<keyword evidence="22" id="KW-0449">Lipoprotein</keyword>
<feature type="compositionally biased region" description="Low complexity" evidence="27">
    <location>
        <begin position="1392"/>
        <end position="1427"/>
    </location>
</feature>
<keyword evidence="14" id="KW-0732">Signal</keyword>
<keyword evidence="23" id="KW-0961">Cell wall biogenesis/degradation</keyword>
<feature type="compositionally biased region" description="Basic and acidic residues" evidence="27">
    <location>
        <begin position="649"/>
        <end position="659"/>
    </location>
</feature>
<dbReference type="Proteomes" id="UP000663853">
    <property type="component" value="Unassembled WGS sequence"/>
</dbReference>
<proteinExistence type="inferred from homology"/>
<dbReference type="EMBL" id="CAJMXA010003533">
    <property type="protein sequence ID" value="CAE6501208.1"/>
    <property type="molecule type" value="Genomic_DNA"/>
</dbReference>
<dbReference type="GO" id="GO:0006032">
    <property type="term" value="P:chitin catabolic process"/>
    <property type="evidence" value="ECO:0007669"/>
    <property type="project" value="UniProtKB-KW"/>
</dbReference>
<evidence type="ECO:0000256" key="14">
    <source>
        <dbReference type="ARBA" id="ARBA00022729"/>
    </source>
</evidence>
<dbReference type="EC" id="3.5.1.41" evidence="25"/>
<evidence type="ECO:0000256" key="8">
    <source>
        <dbReference type="ARBA" id="ARBA00022490"/>
    </source>
</evidence>
<comment type="subcellular location">
    <subcellularLocation>
        <location evidence="4">Cell membrane</location>
        <topology evidence="4">Lipid-anchor</topology>
        <topology evidence="4">GPI-anchor</topology>
    </subcellularLocation>
    <subcellularLocation>
        <location evidence="3">Cytoplasm</location>
        <location evidence="3">Cytoskeleton</location>
    </subcellularLocation>
    <subcellularLocation>
        <location evidence="2">Secreted</location>
        <location evidence="2">Cell wall</location>
    </subcellularLocation>
</comment>
<evidence type="ECO:0000256" key="16">
    <source>
        <dbReference type="ARBA" id="ARBA00023024"/>
    </source>
</evidence>
<keyword evidence="19" id="KW-0206">Cytoskeleton</keyword>
<feature type="region of interest" description="Disordered" evidence="27">
    <location>
        <begin position="203"/>
        <end position="230"/>
    </location>
</feature>
<evidence type="ECO:0000256" key="24">
    <source>
        <dbReference type="ARBA" id="ARBA00023326"/>
    </source>
</evidence>
<dbReference type="InterPro" id="IPR011330">
    <property type="entry name" value="Glyco_hydro/deAcase_b/a-brl"/>
</dbReference>
<evidence type="ECO:0000256" key="20">
    <source>
        <dbReference type="ARBA" id="ARBA00023277"/>
    </source>
</evidence>
<dbReference type="Gene3D" id="1.20.120.1900">
    <property type="entry name" value="Gamma-tubulin complex, C-terminal domain"/>
    <property type="match status" value="1"/>
</dbReference>
<dbReference type="GO" id="GO:0005886">
    <property type="term" value="C:plasma membrane"/>
    <property type="evidence" value="ECO:0007669"/>
    <property type="project" value="UniProtKB-SubCell"/>
</dbReference>
<feature type="region of interest" description="Disordered" evidence="27">
    <location>
        <begin position="1388"/>
        <end position="1431"/>
    </location>
</feature>
<evidence type="ECO:0000256" key="21">
    <source>
        <dbReference type="ARBA" id="ARBA00023285"/>
    </source>
</evidence>
<keyword evidence="10" id="KW-0964">Secreted</keyword>
<feature type="region of interest" description="Disordered" evidence="27">
    <location>
        <begin position="733"/>
        <end position="782"/>
    </location>
</feature>
<dbReference type="GO" id="GO:0000278">
    <property type="term" value="P:mitotic cell cycle"/>
    <property type="evidence" value="ECO:0007669"/>
    <property type="project" value="TreeGrafter"/>
</dbReference>
<evidence type="ECO:0000256" key="17">
    <source>
        <dbReference type="ARBA" id="ARBA00023136"/>
    </source>
</evidence>
<dbReference type="GO" id="GO:0044732">
    <property type="term" value="C:mitotic spindle pole body"/>
    <property type="evidence" value="ECO:0007669"/>
    <property type="project" value="TreeGrafter"/>
</dbReference>
<evidence type="ECO:0000256" key="5">
    <source>
        <dbReference type="ARBA" id="ARBA00010337"/>
    </source>
</evidence>
<evidence type="ECO:0000256" key="1">
    <source>
        <dbReference type="ARBA" id="ARBA00001941"/>
    </source>
</evidence>
<evidence type="ECO:0000256" key="13">
    <source>
        <dbReference type="ARBA" id="ARBA00022723"/>
    </source>
</evidence>
<dbReference type="GO" id="GO:0000272">
    <property type="term" value="P:polysaccharide catabolic process"/>
    <property type="evidence" value="ECO:0007669"/>
    <property type="project" value="UniProtKB-KW"/>
</dbReference>
<evidence type="ECO:0000256" key="7">
    <source>
        <dbReference type="ARBA" id="ARBA00022475"/>
    </source>
</evidence>
<evidence type="ECO:0000313" key="30">
    <source>
        <dbReference type="Proteomes" id="UP000663853"/>
    </source>
</evidence>
<dbReference type="GO" id="GO:0051321">
    <property type="term" value="P:meiotic cell cycle"/>
    <property type="evidence" value="ECO:0007669"/>
    <property type="project" value="TreeGrafter"/>
</dbReference>
<dbReference type="InterPro" id="IPR042241">
    <property type="entry name" value="GCP_C_sf"/>
</dbReference>
<comment type="cofactor">
    <cofactor evidence="1">
        <name>Co(2+)</name>
        <dbReference type="ChEBI" id="CHEBI:48828"/>
    </cofactor>
</comment>
<dbReference type="GO" id="GO:0051225">
    <property type="term" value="P:spindle assembly"/>
    <property type="evidence" value="ECO:0007669"/>
    <property type="project" value="TreeGrafter"/>
</dbReference>
<keyword evidence="11" id="KW-0336">GPI-anchor</keyword>
<dbReference type="GO" id="GO:0007020">
    <property type="term" value="P:microtubule nucleation"/>
    <property type="evidence" value="ECO:0007669"/>
    <property type="project" value="InterPro"/>
</dbReference>
<evidence type="ECO:0000256" key="25">
    <source>
        <dbReference type="ARBA" id="ARBA00024056"/>
    </source>
</evidence>
<organism evidence="29 30">
    <name type="scientific">Rhizoctonia solani</name>
    <dbReference type="NCBI Taxonomy" id="456999"/>
    <lineage>
        <taxon>Eukaryota</taxon>
        <taxon>Fungi</taxon>
        <taxon>Dikarya</taxon>
        <taxon>Basidiomycota</taxon>
        <taxon>Agaricomycotina</taxon>
        <taxon>Agaricomycetes</taxon>
        <taxon>Cantharellales</taxon>
        <taxon>Ceratobasidiaceae</taxon>
        <taxon>Rhizoctonia</taxon>
    </lineage>
</organism>
<dbReference type="InterPro" id="IPR007259">
    <property type="entry name" value="GCP"/>
</dbReference>
<evidence type="ECO:0000313" key="29">
    <source>
        <dbReference type="EMBL" id="CAE6501208.1"/>
    </source>
</evidence>
<dbReference type="GO" id="GO:0005874">
    <property type="term" value="C:microtubule"/>
    <property type="evidence" value="ECO:0007669"/>
    <property type="project" value="UniProtKB-KW"/>
</dbReference>
<evidence type="ECO:0000256" key="15">
    <source>
        <dbReference type="ARBA" id="ARBA00022801"/>
    </source>
</evidence>